<sequence length="115" mass="12784">MNAVLIGADILGNIPDMLATFNIRIRDHISGRNAAHQRKLPALPKGADIVILFTDFLGHNVMRHYRQAAKENGTPIIACRRSATCLRQALAERLPTPDAAREEDHPCARCPRRLP</sequence>
<gene>
    <name evidence="3" type="ORF">WOB96_06780</name>
</gene>
<accession>A0ABU9D7F8</accession>
<keyword evidence="4" id="KW-1185">Reference proteome</keyword>
<organism evidence="3 4">
    <name type="scientific">Thermithiobacillus plumbiphilus</name>
    <dbReference type="NCBI Taxonomy" id="1729899"/>
    <lineage>
        <taxon>Bacteria</taxon>
        <taxon>Pseudomonadati</taxon>
        <taxon>Pseudomonadota</taxon>
        <taxon>Acidithiobacillia</taxon>
        <taxon>Acidithiobacillales</taxon>
        <taxon>Thermithiobacillaceae</taxon>
        <taxon>Thermithiobacillus</taxon>
    </lineage>
</organism>
<reference evidence="3 4" key="1">
    <citation type="submission" date="2024-04" db="EMBL/GenBank/DDBJ databases">
        <authorList>
            <person name="Abashina T."/>
            <person name="Shaikin A."/>
        </authorList>
    </citation>
    <scope>NUCLEOTIDE SEQUENCE [LARGE SCALE GENOMIC DNA]</scope>
    <source>
        <strain evidence="3 4">AAFK</strain>
    </source>
</reference>
<dbReference type="RefSeq" id="WP_341370526.1">
    <property type="nucleotide sequence ID" value="NZ_JBBPCO010000005.1"/>
</dbReference>
<feature type="region of interest" description="Disordered" evidence="2">
    <location>
        <begin position="94"/>
        <end position="115"/>
    </location>
</feature>
<comment type="similarity">
    <text evidence="1">Belongs to the UPF0751 family.</text>
</comment>
<protein>
    <submittedName>
        <fullName evidence="3">DUF2325 domain-containing protein</fullName>
    </submittedName>
</protein>
<dbReference type="Pfam" id="PF10087">
    <property type="entry name" value="DUF2325"/>
    <property type="match status" value="1"/>
</dbReference>
<dbReference type="InterPro" id="IPR016772">
    <property type="entry name" value="UCP020408"/>
</dbReference>
<evidence type="ECO:0000313" key="4">
    <source>
        <dbReference type="Proteomes" id="UP001446205"/>
    </source>
</evidence>
<evidence type="ECO:0000256" key="2">
    <source>
        <dbReference type="SAM" id="MobiDB-lite"/>
    </source>
</evidence>
<proteinExistence type="inferred from homology"/>
<comment type="caution">
    <text evidence="3">The sequence shown here is derived from an EMBL/GenBank/DDBJ whole genome shotgun (WGS) entry which is preliminary data.</text>
</comment>
<evidence type="ECO:0000313" key="3">
    <source>
        <dbReference type="EMBL" id="MEK8089470.1"/>
    </source>
</evidence>
<dbReference type="PIRSF" id="PIRSF020408">
    <property type="entry name" value="UCP020408"/>
    <property type="match status" value="1"/>
</dbReference>
<dbReference type="EMBL" id="JBBPCO010000005">
    <property type="protein sequence ID" value="MEK8089470.1"/>
    <property type="molecule type" value="Genomic_DNA"/>
</dbReference>
<evidence type="ECO:0000256" key="1">
    <source>
        <dbReference type="ARBA" id="ARBA00007189"/>
    </source>
</evidence>
<name>A0ABU9D7F8_9PROT</name>
<dbReference type="Proteomes" id="UP001446205">
    <property type="component" value="Unassembled WGS sequence"/>
</dbReference>